<dbReference type="Proteomes" id="UP001225316">
    <property type="component" value="Unassembled WGS sequence"/>
</dbReference>
<evidence type="ECO:0000313" key="1">
    <source>
        <dbReference type="EMBL" id="MDQ8209872.1"/>
    </source>
</evidence>
<protein>
    <recommendedName>
        <fullName evidence="3">DNA polymerase</fullName>
    </recommendedName>
</protein>
<organism evidence="1 2">
    <name type="scientific">Thalassobacterium maritimum</name>
    <dbReference type="NCBI Taxonomy" id="3041265"/>
    <lineage>
        <taxon>Bacteria</taxon>
        <taxon>Pseudomonadati</taxon>
        <taxon>Verrucomicrobiota</taxon>
        <taxon>Opitutia</taxon>
        <taxon>Puniceicoccales</taxon>
        <taxon>Coraliomargaritaceae</taxon>
        <taxon>Thalassobacterium</taxon>
    </lineage>
</organism>
<reference evidence="1 2" key="1">
    <citation type="submission" date="2023-04" db="EMBL/GenBank/DDBJ databases">
        <title>A novel bacteria isolated from coastal sediment.</title>
        <authorList>
            <person name="Liu X.-J."/>
            <person name="Du Z.-J."/>
        </authorList>
    </citation>
    <scope>NUCLEOTIDE SEQUENCE [LARGE SCALE GENOMIC DNA]</scope>
    <source>
        <strain evidence="1 2">SDUM461003</strain>
    </source>
</reference>
<sequence length="129" mass="14877">KGFFAELPKRLDKFSLEIAPEKSGILRFSRSDLRGSKRFVYLGFDFYWARTRRGKQTVKRRTNKKKFQQALKSIKVWLNGAKSTPLKALAVTLRAKLAGHFNYYGVIGNSAMLSEFFNAARHAIYRVLN</sequence>
<proteinExistence type="predicted"/>
<keyword evidence="2" id="KW-1185">Reference proteome</keyword>
<accession>A0ABU1B351</accession>
<dbReference type="EMBL" id="JARXHW010000269">
    <property type="protein sequence ID" value="MDQ8209872.1"/>
    <property type="molecule type" value="Genomic_DNA"/>
</dbReference>
<evidence type="ECO:0000313" key="2">
    <source>
        <dbReference type="Proteomes" id="UP001225316"/>
    </source>
</evidence>
<feature type="non-terminal residue" evidence="1">
    <location>
        <position position="1"/>
    </location>
</feature>
<feature type="non-terminal residue" evidence="1">
    <location>
        <position position="129"/>
    </location>
</feature>
<evidence type="ECO:0008006" key="3">
    <source>
        <dbReference type="Google" id="ProtNLM"/>
    </source>
</evidence>
<gene>
    <name evidence="1" type="ORF">QEH52_20305</name>
</gene>
<name>A0ABU1B351_9BACT</name>
<comment type="caution">
    <text evidence="1">The sequence shown here is derived from an EMBL/GenBank/DDBJ whole genome shotgun (WGS) entry which is preliminary data.</text>
</comment>